<name>A0A162S6Y1_9CLOT</name>
<dbReference type="GO" id="GO:0030313">
    <property type="term" value="C:cell envelope"/>
    <property type="evidence" value="ECO:0007669"/>
    <property type="project" value="UniProtKB-SubCell"/>
</dbReference>
<dbReference type="PANTHER" id="PTHR35936">
    <property type="entry name" value="MEMBRANE-BOUND LYTIC MUREIN TRANSGLYCOSYLASE F"/>
    <property type="match status" value="1"/>
</dbReference>
<dbReference type="STRING" id="1121326.CLMAG_37680"/>
<dbReference type="SMART" id="SM00062">
    <property type="entry name" value="PBPb"/>
    <property type="match status" value="1"/>
</dbReference>
<feature type="signal peptide" evidence="5">
    <location>
        <begin position="1"/>
        <end position="20"/>
    </location>
</feature>
<accession>A0A162S6Y1</accession>
<feature type="chain" id="PRO_5038356752" evidence="5">
    <location>
        <begin position="21"/>
        <end position="274"/>
    </location>
</feature>
<dbReference type="Gene3D" id="3.40.190.10">
    <property type="entry name" value="Periplasmic binding protein-like II"/>
    <property type="match status" value="2"/>
</dbReference>
<dbReference type="Pfam" id="PF00497">
    <property type="entry name" value="SBP_bac_3"/>
    <property type="match status" value="1"/>
</dbReference>
<comment type="similarity">
    <text evidence="2 4">Belongs to the bacterial solute-binding protein 3 family.</text>
</comment>
<dbReference type="SUPFAM" id="SSF53850">
    <property type="entry name" value="Periplasmic binding protein-like II"/>
    <property type="match status" value="1"/>
</dbReference>
<proteinExistence type="inferred from homology"/>
<dbReference type="EMBL" id="LWAE01000004">
    <property type="protein sequence ID" value="KZL90857.1"/>
    <property type="molecule type" value="Genomic_DNA"/>
</dbReference>
<evidence type="ECO:0000313" key="8">
    <source>
        <dbReference type="Proteomes" id="UP000076603"/>
    </source>
</evidence>
<evidence type="ECO:0000256" key="1">
    <source>
        <dbReference type="ARBA" id="ARBA00004196"/>
    </source>
</evidence>
<keyword evidence="3 5" id="KW-0732">Signal</keyword>
<dbReference type="PANTHER" id="PTHR35936:SF34">
    <property type="entry name" value="ABC TRANSPORTER EXTRACELLULAR-BINDING PROTEIN YCKB-RELATED"/>
    <property type="match status" value="1"/>
</dbReference>
<comment type="caution">
    <text evidence="7">The sequence shown here is derived from an EMBL/GenBank/DDBJ whole genome shotgun (WGS) entry which is preliminary data.</text>
</comment>
<evidence type="ECO:0000256" key="2">
    <source>
        <dbReference type="ARBA" id="ARBA00010333"/>
    </source>
</evidence>
<dbReference type="CDD" id="cd00996">
    <property type="entry name" value="PBP2_AatB_like"/>
    <property type="match status" value="1"/>
</dbReference>
<evidence type="ECO:0000313" key="7">
    <source>
        <dbReference type="EMBL" id="KZL90857.1"/>
    </source>
</evidence>
<evidence type="ECO:0000256" key="4">
    <source>
        <dbReference type="RuleBase" id="RU003744"/>
    </source>
</evidence>
<feature type="domain" description="Solute-binding protein family 3/N-terminal" evidence="6">
    <location>
        <begin position="47"/>
        <end position="270"/>
    </location>
</feature>
<dbReference type="InterPro" id="IPR018313">
    <property type="entry name" value="SBP_3_CS"/>
</dbReference>
<dbReference type="PROSITE" id="PS51257">
    <property type="entry name" value="PROKAR_LIPOPROTEIN"/>
    <property type="match status" value="1"/>
</dbReference>
<evidence type="ECO:0000259" key="6">
    <source>
        <dbReference type="SMART" id="SM00062"/>
    </source>
</evidence>
<evidence type="ECO:0000256" key="3">
    <source>
        <dbReference type="ARBA" id="ARBA00022729"/>
    </source>
</evidence>
<dbReference type="AlphaFoldDB" id="A0A162S6Y1"/>
<dbReference type="PATRIC" id="fig|1121326.3.peg.3812"/>
<comment type="subcellular location">
    <subcellularLocation>
        <location evidence="1">Cell envelope</location>
    </subcellularLocation>
</comment>
<dbReference type="RefSeq" id="WP_066625737.1">
    <property type="nucleotide sequence ID" value="NZ_FQXL01000013.1"/>
</dbReference>
<dbReference type="InterPro" id="IPR001638">
    <property type="entry name" value="Solute-binding_3/MltF_N"/>
</dbReference>
<keyword evidence="8" id="KW-1185">Reference proteome</keyword>
<dbReference type="PROSITE" id="PS01039">
    <property type="entry name" value="SBP_BACTERIAL_3"/>
    <property type="match status" value="1"/>
</dbReference>
<gene>
    <name evidence="7" type="primary">fliY_1</name>
    <name evidence="7" type="ORF">CLMAG_37680</name>
</gene>
<dbReference type="Proteomes" id="UP000076603">
    <property type="component" value="Unassembled WGS sequence"/>
</dbReference>
<protein>
    <submittedName>
        <fullName evidence="7">Cystine-binding periplasmic protein</fullName>
    </submittedName>
</protein>
<evidence type="ECO:0000256" key="5">
    <source>
        <dbReference type="SAM" id="SignalP"/>
    </source>
</evidence>
<organism evidence="7 8">
    <name type="scientific">Clostridium magnum DSM 2767</name>
    <dbReference type="NCBI Taxonomy" id="1121326"/>
    <lineage>
        <taxon>Bacteria</taxon>
        <taxon>Bacillati</taxon>
        <taxon>Bacillota</taxon>
        <taxon>Clostridia</taxon>
        <taxon>Eubacteriales</taxon>
        <taxon>Clostridiaceae</taxon>
        <taxon>Clostridium</taxon>
    </lineage>
</organism>
<reference evidence="7 8" key="1">
    <citation type="submission" date="2016-04" db="EMBL/GenBank/DDBJ databases">
        <title>Genome sequence of Clostridium magnum DSM 2767.</title>
        <authorList>
            <person name="Poehlein A."/>
            <person name="Uhlig R."/>
            <person name="Fischer R."/>
            <person name="Bahl H."/>
            <person name="Daniel R."/>
        </authorList>
    </citation>
    <scope>NUCLEOTIDE SEQUENCE [LARGE SCALE GENOMIC DNA]</scope>
    <source>
        <strain evidence="7 8">DSM 2767</strain>
    </source>
</reference>
<dbReference type="OrthoDB" id="9775197at2"/>
<sequence>MKKKLTTLTAMLLTLGLLFSGCGQSTKNDQSKQTADNSLNEIKQKGQFIVGLDDSFPPMGFKNDKGEIVGFDIDMANEAAKRMGVKAVFKPVQWDGVLLSLNNKDIDVIWNGLTITDERKKQIDFSKVYLQNKQIIVVKNDSTIATKKDLSGKKVGLQLGSSSEKALTDDKDTSGTVKEVKKYSDNTEALMDLSQGRIDAVVVDEVVGRYYISKKPGVYKTLNEDFGKEDYGVGIRKTDKTFKEELDKTLDAMKADGTADKISQKWFGKDIISK</sequence>